<evidence type="ECO:0000256" key="6">
    <source>
        <dbReference type="ARBA" id="ARBA00023136"/>
    </source>
</evidence>
<reference evidence="9" key="2">
    <citation type="journal article" date="2023" name="IMA Fungus">
        <title>Comparative genomic study of the Penicillium genus elucidates a diverse pangenome and 15 lateral gene transfer events.</title>
        <authorList>
            <person name="Petersen C."/>
            <person name="Sorensen T."/>
            <person name="Nielsen M.R."/>
            <person name="Sondergaard T.E."/>
            <person name="Sorensen J.L."/>
            <person name="Fitzpatrick D.A."/>
            <person name="Frisvad J.C."/>
            <person name="Nielsen K.L."/>
        </authorList>
    </citation>
    <scope>NUCLEOTIDE SEQUENCE</scope>
    <source>
        <strain evidence="9">IBT 15544</strain>
    </source>
</reference>
<dbReference type="PANTHER" id="PTHR21212:SF0">
    <property type="entry name" value="SEIPIN"/>
    <property type="match status" value="1"/>
</dbReference>
<name>A0A9W9N312_9EURO</name>
<comment type="subcellular location">
    <subcellularLocation>
        <location evidence="1">Endoplasmic reticulum membrane</location>
        <topology evidence="1">Multi-pass membrane protein</topology>
    </subcellularLocation>
</comment>
<evidence type="ECO:0000256" key="5">
    <source>
        <dbReference type="ARBA" id="ARBA00023098"/>
    </source>
</evidence>
<gene>
    <name evidence="9" type="ORF">N7498_003409</name>
</gene>
<reference evidence="9" key="1">
    <citation type="submission" date="2022-12" db="EMBL/GenBank/DDBJ databases">
        <authorList>
            <person name="Petersen C."/>
        </authorList>
    </citation>
    <scope>NUCLEOTIDE SEQUENCE</scope>
    <source>
        <strain evidence="9">IBT 15544</strain>
    </source>
</reference>
<keyword evidence="3" id="KW-0256">Endoplasmic reticulum</keyword>
<accession>A0A9W9N312</accession>
<feature type="compositionally biased region" description="Basic and acidic residues" evidence="7">
    <location>
        <begin position="289"/>
        <end position="299"/>
    </location>
</feature>
<dbReference type="RefSeq" id="XP_058309933.1">
    <property type="nucleotide sequence ID" value="XM_058450471.1"/>
</dbReference>
<feature type="transmembrane region" description="Helical" evidence="8">
    <location>
        <begin position="42"/>
        <end position="69"/>
    </location>
</feature>
<keyword evidence="5" id="KW-0443">Lipid metabolism</keyword>
<dbReference type="AlphaFoldDB" id="A0A9W9N312"/>
<feature type="transmembrane region" description="Helical" evidence="8">
    <location>
        <begin position="248"/>
        <end position="274"/>
    </location>
</feature>
<evidence type="ECO:0000256" key="8">
    <source>
        <dbReference type="SAM" id="Phobius"/>
    </source>
</evidence>
<evidence type="ECO:0008006" key="11">
    <source>
        <dbReference type="Google" id="ProtNLM"/>
    </source>
</evidence>
<dbReference type="Proteomes" id="UP001150904">
    <property type="component" value="Unassembled WGS sequence"/>
</dbReference>
<comment type="caution">
    <text evidence="9">The sequence shown here is derived from an EMBL/GenBank/DDBJ whole genome shotgun (WGS) entry which is preliminary data.</text>
</comment>
<dbReference type="Pfam" id="PF06775">
    <property type="entry name" value="Seipin"/>
    <property type="match status" value="1"/>
</dbReference>
<dbReference type="OrthoDB" id="3990054at2759"/>
<dbReference type="GO" id="GO:0006629">
    <property type="term" value="P:lipid metabolic process"/>
    <property type="evidence" value="ECO:0007669"/>
    <property type="project" value="UniProtKB-KW"/>
</dbReference>
<organism evidence="9 10">
    <name type="scientific">Penicillium cinerascens</name>
    <dbReference type="NCBI Taxonomy" id="70096"/>
    <lineage>
        <taxon>Eukaryota</taxon>
        <taxon>Fungi</taxon>
        <taxon>Dikarya</taxon>
        <taxon>Ascomycota</taxon>
        <taxon>Pezizomycotina</taxon>
        <taxon>Eurotiomycetes</taxon>
        <taxon>Eurotiomycetidae</taxon>
        <taxon>Eurotiales</taxon>
        <taxon>Aspergillaceae</taxon>
        <taxon>Penicillium</taxon>
    </lineage>
</organism>
<evidence type="ECO:0000256" key="1">
    <source>
        <dbReference type="ARBA" id="ARBA00004477"/>
    </source>
</evidence>
<proteinExistence type="predicted"/>
<dbReference type="InterPro" id="IPR009617">
    <property type="entry name" value="Seipin"/>
</dbReference>
<feature type="region of interest" description="Disordered" evidence="7">
    <location>
        <begin position="282"/>
        <end position="357"/>
    </location>
</feature>
<dbReference type="GeneID" id="83177772"/>
<dbReference type="GO" id="GO:0140042">
    <property type="term" value="P:lipid droplet formation"/>
    <property type="evidence" value="ECO:0007669"/>
    <property type="project" value="UniProtKB-ARBA"/>
</dbReference>
<dbReference type="PANTHER" id="PTHR21212">
    <property type="entry name" value="BERNARDINELLI-SEIP CONGENITAL LIPODYSTROPHY 2 HOMOLOG BSCL2 PROTEIN"/>
    <property type="match status" value="1"/>
</dbReference>
<evidence type="ECO:0000313" key="10">
    <source>
        <dbReference type="Proteomes" id="UP001150904"/>
    </source>
</evidence>
<evidence type="ECO:0000313" key="9">
    <source>
        <dbReference type="EMBL" id="KAJ5211763.1"/>
    </source>
</evidence>
<dbReference type="CDD" id="cd23995">
    <property type="entry name" value="Seipin_BSCL2_like"/>
    <property type="match status" value="1"/>
</dbReference>
<keyword evidence="6 8" id="KW-0472">Membrane</keyword>
<dbReference type="GO" id="GO:0005789">
    <property type="term" value="C:endoplasmic reticulum membrane"/>
    <property type="evidence" value="ECO:0007669"/>
    <property type="project" value="UniProtKB-SubCell"/>
</dbReference>
<keyword evidence="10" id="KW-1185">Reference proteome</keyword>
<evidence type="ECO:0000256" key="4">
    <source>
        <dbReference type="ARBA" id="ARBA00022989"/>
    </source>
</evidence>
<sequence length="357" mass="40080">MADSEYADDETEYDSPSNSQAVIKDALLAPFRVLLSRTALRIYLNIFLFSGATLLLLGISGIAYGIFYMKFIPTVGVYRDVHLQFGDGNPWGTASFESEFVSSQPYDVAVTLDLPRTPNNLDVGNFMVELTLYSRQTGGSVLPASTLNPISQSRRPAILTYSSPLVDVARRIVRLPLYVVGWRREAERLEVPMMEKVQFARGAKNLPQSLRLEIQSDNKMQIYSARVELRARFTGLRWCMYRWKLTSFVVFSSLFWTISMSSAGLTWLVLSWVLQPAPTLKDEEEGEVKEELPELVKAEPEDDGSFSDPVNAKEEERESLLQSYPPAGDDAGQGSGLQSAEARGVQKRRSHLTEDDR</sequence>
<keyword evidence="4 8" id="KW-1133">Transmembrane helix</keyword>
<evidence type="ECO:0000256" key="7">
    <source>
        <dbReference type="SAM" id="MobiDB-lite"/>
    </source>
</evidence>
<protein>
    <recommendedName>
        <fullName evidence="11">Seipin</fullName>
    </recommendedName>
</protein>
<dbReference type="EMBL" id="JAPQKR010000008">
    <property type="protein sequence ID" value="KAJ5211763.1"/>
    <property type="molecule type" value="Genomic_DNA"/>
</dbReference>
<evidence type="ECO:0000256" key="2">
    <source>
        <dbReference type="ARBA" id="ARBA00022692"/>
    </source>
</evidence>
<keyword evidence="2 8" id="KW-0812">Transmembrane</keyword>
<evidence type="ECO:0000256" key="3">
    <source>
        <dbReference type="ARBA" id="ARBA00022824"/>
    </source>
</evidence>